<name>A0A7K3LZI6_9ACTN</name>
<evidence type="ECO:0000256" key="5">
    <source>
        <dbReference type="ARBA" id="ARBA00023304"/>
    </source>
</evidence>
<dbReference type="PANTHER" id="PTHR43661:SF3">
    <property type="entry name" value="D-XYLONATE DEHYDRATASE YAGF-RELATED"/>
    <property type="match status" value="1"/>
</dbReference>
<dbReference type="InterPro" id="IPR000581">
    <property type="entry name" value="ILV_EDD_N"/>
</dbReference>
<dbReference type="Pfam" id="PF00920">
    <property type="entry name" value="ILVD_EDD_N"/>
    <property type="match status" value="1"/>
</dbReference>
<gene>
    <name evidence="8" type="ORF">F7O44_05125</name>
</gene>
<dbReference type="InterPro" id="IPR020558">
    <property type="entry name" value="DiOHA_6PGluconate_deHydtase_CS"/>
</dbReference>
<organism evidence="8 9">
    <name type="scientific">Phytoactinopolyspora mesophila</name>
    <dbReference type="NCBI Taxonomy" id="2650750"/>
    <lineage>
        <taxon>Bacteria</taxon>
        <taxon>Bacillati</taxon>
        <taxon>Actinomycetota</taxon>
        <taxon>Actinomycetes</taxon>
        <taxon>Jiangellales</taxon>
        <taxon>Jiangellaceae</taxon>
        <taxon>Phytoactinopolyspora</taxon>
    </lineage>
</organism>
<dbReference type="InterPro" id="IPR042096">
    <property type="entry name" value="Dihydro-acid_dehy_C"/>
</dbReference>
<keyword evidence="5" id="KW-0028">Amino-acid biosynthesis</keyword>
<comment type="similarity">
    <text evidence="1">Belongs to the IlvD/Edd family.</text>
</comment>
<proteinExistence type="inferred from homology"/>
<dbReference type="AlphaFoldDB" id="A0A7K3LZI6"/>
<dbReference type="PROSITE" id="PS00886">
    <property type="entry name" value="ILVD_EDD_1"/>
    <property type="match status" value="1"/>
</dbReference>
<dbReference type="PANTHER" id="PTHR43661">
    <property type="entry name" value="D-XYLONATE DEHYDRATASE"/>
    <property type="match status" value="1"/>
</dbReference>
<dbReference type="GO" id="GO:0005829">
    <property type="term" value="C:cytosol"/>
    <property type="evidence" value="ECO:0007669"/>
    <property type="project" value="TreeGrafter"/>
</dbReference>
<evidence type="ECO:0000313" key="8">
    <source>
        <dbReference type="EMBL" id="NDL56451.1"/>
    </source>
</evidence>
<feature type="domain" description="Dihydroxy-acid/6-phosphogluconate dehydratase N-terminal" evidence="6">
    <location>
        <begin position="37"/>
        <end position="353"/>
    </location>
</feature>
<keyword evidence="2" id="KW-0408">Iron</keyword>
<evidence type="ECO:0000256" key="1">
    <source>
        <dbReference type="ARBA" id="ARBA00006486"/>
    </source>
</evidence>
<dbReference type="InterPro" id="IPR037237">
    <property type="entry name" value="IlvD/EDD_N"/>
</dbReference>
<keyword evidence="3" id="KW-0411">Iron-sulfur</keyword>
<dbReference type="Pfam" id="PF24877">
    <property type="entry name" value="ILV_EDD_C"/>
    <property type="match status" value="1"/>
</dbReference>
<sequence>MRRIVELRSNFPANSAHAVTRRAQWVSLGIDPADLDRPKVAIVNTSNDLAACFAHLDGLVSVLKDELRALGMLPFEIRTAAPSDFITNAGRGGRYVLPARDLVANDIEVMVEGAQLDAMICLSSCDKTTPAHLMAAGRLNVPAVIVPCGYQRSGLAEGGEADVEEIFLRAAQQALDGKADGSLLELADGAIRGPGVCSGLATANSMHMAAEALGMAVTGSAPVRALSDRMWDGVRRAARAVANLVENDVRPRDIITAASITNAVRTMLAVGGSINTVKHLQAVAVETGLDIDVWEAYRVLGRETPTLCSIRPNGADLIEDLEDAGGAATVLRELLPLLDGDQLTVDGRTLAENAAAARPGDGAVIRGLNDPFSTDPSIVVLRGTLAEHGAVVKRPIPDPGPRRFRGPAKVFHSREEGVAAVAANKIQAGDVAIIRGIGVTGGPAMGMISAFIFALDGRGLASEVAVVTDGQMSGLVNHGIGVGEVSPEAAAGGALGLVKDGDLIEIDLADGRIDLLVDPEVLAARPPFTPREQVETTGLLDQYRATVQPLACGAVLSPRLGPTPGARR</sequence>
<keyword evidence="2" id="KW-0479">Metal-binding</keyword>
<accession>A0A7K3LZI6</accession>
<dbReference type="SUPFAM" id="SSF52016">
    <property type="entry name" value="LeuD/IlvD-like"/>
    <property type="match status" value="1"/>
</dbReference>
<dbReference type="Proteomes" id="UP000460435">
    <property type="component" value="Unassembled WGS sequence"/>
</dbReference>
<keyword evidence="2" id="KW-0001">2Fe-2S</keyword>
<evidence type="ECO:0000256" key="4">
    <source>
        <dbReference type="ARBA" id="ARBA00023239"/>
    </source>
</evidence>
<keyword evidence="4" id="KW-0456">Lyase</keyword>
<protein>
    <submittedName>
        <fullName evidence="8">Dihydroxy-acid dehydratase</fullName>
    </submittedName>
</protein>
<evidence type="ECO:0000259" key="7">
    <source>
        <dbReference type="Pfam" id="PF24877"/>
    </source>
</evidence>
<dbReference type="InterPro" id="IPR056740">
    <property type="entry name" value="ILV_EDD_C"/>
</dbReference>
<comment type="caution">
    <text evidence="8">The sequence shown here is derived from an EMBL/GenBank/DDBJ whole genome shotgun (WGS) entry which is preliminary data.</text>
</comment>
<evidence type="ECO:0000259" key="6">
    <source>
        <dbReference type="Pfam" id="PF00920"/>
    </source>
</evidence>
<keyword evidence="5" id="KW-0100">Branched-chain amino acid biosynthesis</keyword>
<dbReference type="SUPFAM" id="SSF143975">
    <property type="entry name" value="IlvD/EDD N-terminal domain-like"/>
    <property type="match status" value="1"/>
</dbReference>
<reference evidence="8 9" key="1">
    <citation type="submission" date="2019-11" db="EMBL/GenBank/DDBJ databases">
        <authorList>
            <person name="Li X.-J."/>
            <person name="Feng X.-M."/>
        </authorList>
    </citation>
    <scope>NUCLEOTIDE SEQUENCE [LARGE SCALE GENOMIC DNA]</scope>
    <source>
        <strain evidence="8 9">XMNu-373</strain>
    </source>
</reference>
<dbReference type="EMBL" id="WLZY01000001">
    <property type="protein sequence ID" value="NDL56451.1"/>
    <property type="molecule type" value="Genomic_DNA"/>
</dbReference>
<dbReference type="Gene3D" id="3.50.30.80">
    <property type="entry name" value="IlvD/EDD C-terminal domain-like"/>
    <property type="match status" value="1"/>
</dbReference>
<evidence type="ECO:0000256" key="2">
    <source>
        <dbReference type="ARBA" id="ARBA00022714"/>
    </source>
</evidence>
<feature type="domain" description="Dihydroxy-acid/6-phosphogluconate dehydratase C-terminal" evidence="7">
    <location>
        <begin position="364"/>
        <end position="554"/>
    </location>
</feature>
<keyword evidence="9" id="KW-1185">Reference proteome</keyword>
<evidence type="ECO:0000313" key="9">
    <source>
        <dbReference type="Proteomes" id="UP000460435"/>
    </source>
</evidence>
<dbReference type="GO" id="GO:0016836">
    <property type="term" value="F:hydro-lyase activity"/>
    <property type="evidence" value="ECO:0007669"/>
    <property type="project" value="UniProtKB-ARBA"/>
</dbReference>
<evidence type="ECO:0000256" key="3">
    <source>
        <dbReference type="ARBA" id="ARBA00023014"/>
    </source>
</evidence>
<dbReference type="GO" id="GO:0051537">
    <property type="term" value="F:2 iron, 2 sulfur cluster binding"/>
    <property type="evidence" value="ECO:0007669"/>
    <property type="project" value="UniProtKB-KW"/>
</dbReference>
<dbReference type="GO" id="GO:0009082">
    <property type="term" value="P:branched-chain amino acid biosynthetic process"/>
    <property type="evidence" value="ECO:0007669"/>
    <property type="project" value="UniProtKB-KW"/>
</dbReference>